<dbReference type="InterPro" id="IPR036182">
    <property type="entry name" value="PCuAC_sf"/>
</dbReference>
<dbReference type="EMBL" id="JAAGRN010000003">
    <property type="protein sequence ID" value="NDY82795.1"/>
    <property type="molecule type" value="Genomic_DNA"/>
</dbReference>
<dbReference type="RefSeq" id="WP_163652595.1">
    <property type="nucleotide sequence ID" value="NZ_JAAGRN010000003.1"/>
</dbReference>
<dbReference type="AlphaFoldDB" id="A0A6B2R608"/>
<organism evidence="1">
    <name type="scientific">Sheuella amnicola</name>
    <dbReference type="NCBI Taxonomy" id="2707330"/>
    <lineage>
        <taxon>Bacteria</taxon>
        <taxon>Pseudomonadati</taxon>
        <taxon>Pseudomonadota</taxon>
        <taxon>Betaproteobacteria</taxon>
        <taxon>Burkholderiales</taxon>
        <taxon>Alcaligenaceae</taxon>
        <taxon>Sheuella</taxon>
    </lineage>
</organism>
<name>A0A6B2R608_9BURK</name>
<dbReference type="SUPFAM" id="SSF110087">
    <property type="entry name" value="DR1885-like metal-binding protein"/>
    <property type="match status" value="1"/>
</dbReference>
<comment type="caution">
    <text evidence="1">The sequence shown here is derived from an EMBL/GenBank/DDBJ whole genome shotgun (WGS) entry which is preliminary data.</text>
</comment>
<dbReference type="Pfam" id="PF04314">
    <property type="entry name" value="PCuAC"/>
    <property type="match status" value="1"/>
</dbReference>
<sequence>MLAPTHLRWCMRLVAFALLVPGLVRAHDYKLGELRMDHPYALIKSEPTTRLEVYFRAFKNEGGQSDRLKSVRTPVASQATIRTETHSEDHEITWVPIHSLEIPAKGQVAMRHDAPYGYQVLLTELIRPVKLGDRFPLLLNFEKSGEKEVMVWIQAPRNNSSIHKH</sequence>
<dbReference type="PANTHER" id="PTHR36302">
    <property type="entry name" value="BLR7088 PROTEIN"/>
    <property type="match status" value="1"/>
</dbReference>
<protein>
    <submittedName>
        <fullName evidence="1">Copper chaperone PCu(A)C</fullName>
    </submittedName>
</protein>
<evidence type="ECO:0000313" key="1">
    <source>
        <dbReference type="EMBL" id="NDY82795.1"/>
    </source>
</evidence>
<dbReference type="InterPro" id="IPR007410">
    <property type="entry name" value="LpqE-like"/>
</dbReference>
<dbReference type="PANTHER" id="PTHR36302:SF1">
    <property type="entry name" value="COPPER CHAPERONE PCU(A)C"/>
    <property type="match status" value="1"/>
</dbReference>
<proteinExistence type="predicted"/>
<dbReference type="Gene3D" id="2.60.40.1890">
    <property type="entry name" value="PCu(A)C copper chaperone"/>
    <property type="match status" value="1"/>
</dbReference>
<gene>
    <name evidence="1" type="ORF">G3I67_06075</name>
</gene>
<dbReference type="InterPro" id="IPR058248">
    <property type="entry name" value="Lxx211020-like"/>
</dbReference>
<accession>A0A6B2R608</accession>
<reference evidence="1" key="1">
    <citation type="submission" date="2020-02" db="EMBL/GenBank/DDBJ databases">
        <authorList>
            <person name="Chen W.-M."/>
        </authorList>
    </citation>
    <scope>NUCLEOTIDE SEQUENCE</scope>
    <source>
        <strain evidence="1">NBD-18</strain>
    </source>
</reference>